<name>A0ACC2ZAP1_9PEZI</name>
<organism evidence="1 2">
    <name type="scientific">Coniosporium tulheliwenetii</name>
    <dbReference type="NCBI Taxonomy" id="3383036"/>
    <lineage>
        <taxon>Eukaryota</taxon>
        <taxon>Fungi</taxon>
        <taxon>Dikarya</taxon>
        <taxon>Ascomycota</taxon>
        <taxon>Pezizomycotina</taxon>
        <taxon>Dothideomycetes</taxon>
        <taxon>Dothideomycetes incertae sedis</taxon>
        <taxon>Coniosporium</taxon>
    </lineage>
</organism>
<sequence>MTSIARRSQLGAAGPDTRRSHAREESWEHVEDANGVDESESPLRLTFGNPREALHPLRAIADRVGQQVEQFAEKVDHWKDRGMNDAVKNYLSTVELVKSFKTIADDTVKHLNKQHGSELEQERKRATQRRLKTSDDRGTTPAAIQSIESDDLGFGVQAGTTLQDLQHWQSEADTWELLRLLVEEEVGDPRVDRQQEKEDEVNRRGPVHRYTPEIEVWERFLVEDDQARGRKLILNWLEATARHNEADANSVMERLQDTGRGQGTWSQGWLDTRERIKITKKMSANPRQHAASVRATDRTRELVTELDPDAVTRQYLSLEKVDDQYEQTIWLAIWVMLRQGKTWEEVREWCRERNEGWRAVSMGMAHATEGARTCLEGAYAGQLWRRLCFVAARQGGMNEYERAVYGMLSGDQQTVDPVCRTWEDYLYASRQLVESVNKLGAVAVEGKKPMKMIQGSLIGKYFEDLLYKYGVAISKRANSEGVKSTLVPKTEVEAEEAYMTMTEDYNALRIVVHAYLLLNALDLEIPSEHRPDIENVLAGYIDFLRLAGKIDLIPTYAAQLSPMRAEYTLARVLPDIRDVGEQRELMDLMRQAKISVGDVLIEHYEYVLTESSLGEHNTPTIKRYEFLEPTAKEQSIWPGQRIKLGFLPNPQNISADEDKLVRAGEWYMLLPNAWNAVFIPLTIILKRFLRSGRVGAAVALCQRMPFKTVSREKSRDFLHIASGIDVMEEYQEEEDYEELLRNFVDQLARLHEQRRSNASDACHPAVEQMREQSRVYYELQQLVNMLIALDKWRKAEKELVDDNNPRKPADSKATLRKLFDNVRAAIEPLFSDFLTHGIDDAELTELTAIRHAYIPEILFAYLSVIHSAAQLLTREHLLLSMQLATVVADEANSELAEAFVETGRMGKLVGVFAENSKMMLKLAERKGKVKGRGKKRNGETLEIWEVRARN</sequence>
<evidence type="ECO:0000313" key="2">
    <source>
        <dbReference type="Proteomes" id="UP001172680"/>
    </source>
</evidence>
<protein>
    <submittedName>
        <fullName evidence="1">Nucleoporin nup84</fullName>
    </submittedName>
</protein>
<dbReference type="EMBL" id="JAPDRP010000009">
    <property type="protein sequence ID" value="KAJ9644554.1"/>
    <property type="molecule type" value="Genomic_DNA"/>
</dbReference>
<keyword evidence="2" id="KW-1185">Reference proteome</keyword>
<evidence type="ECO:0000313" key="1">
    <source>
        <dbReference type="EMBL" id="KAJ9644554.1"/>
    </source>
</evidence>
<gene>
    <name evidence="1" type="primary">NUP84</name>
    <name evidence="1" type="ORF">H2199_003517</name>
</gene>
<reference evidence="1" key="1">
    <citation type="submission" date="2022-10" db="EMBL/GenBank/DDBJ databases">
        <title>Culturing micro-colonial fungi from biological soil crusts in the Mojave desert and describing Neophaeococcomyces mojavensis, and introducing the new genera and species Taxawa tesnikishii.</title>
        <authorList>
            <person name="Kurbessoian T."/>
            <person name="Stajich J.E."/>
        </authorList>
    </citation>
    <scope>NUCLEOTIDE SEQUENCE</scope>
    <source>
        <strain evidence="1">JES_115</strain>
    </source>
</reference>
<dbReference type="Proteomes" id="UP001172680">
    <property type="component" value="Unassembled WGS sequence"/>
</dbReference>
<accession>A0ACC2ZAP1</accession>
<proteinExistence type="predicted"/>
<comment type="caution">
    <text evidence="1">The sequence shown here is derived from an EMBL/GenBank/DDBJ whole genome shotgun (WGS) entry which is preliminary data.</text>
</comment>